<dbReference type="RefSeq" id="WP_018301550.1">
    <property type="nucleotide sequence ID" value="NZ_KB902277.1"/>
</dbReference>
<reference evidence="2" key="1">
    <citation type="submission" date="2013-01" db="EMBL/GenBank/DDBJ databases">
        <authorList>
            <person name="Fiebig A."/>
            <person name="Goeker M."/>
            <person name="Klenk H.-P.P."/>
        </authorList>
    </citation>
    <scope>NUCLEOTIDE SEQUENCE [LARGE SCALE GENOMIC DNA]</scope>
    <source>
        <strain evidence="2">DSM 24838</strain>
    </source>
</reference>
<dbReference type="AlphaFoldDB" id="A0A0D0Q964"/>
<keyword evidence="1" id="KW-0472">Membrane</keyword>
<dbReference type="Proteomes" id="UP000035100">
    <property type="component" value="Unassembled WGS sequence"/>
</dbReference>
<sequence length="57" mass="6478">MGASQRGLIWVVLLILWVAWVGALDLSDTATRTWLIHSVLMTLVATEAFLWRLRQTP</sequence>
<keyword evidence="1" id="KW-1133">Transmembrane helix</keyword>
<feature type="transmembrane region" description="Helical" evidence="1">
    <location>
        <begin position="33"/>
        <end position="51"/>
    </location>
</feature>
<evidence type="ECO:0000313" key="2">
    <source>
        <dbReference type="EMBL" id="KIQ68917.1"/>
    </source>
</evidence>
<evidence type="ECO:0000256" key="1">
    <source>
        <dbReference type="SAM" id="Phobius"/>
    </source>
</evidence>
<organism evidence="2 3">
    <name type="scientific">Wenxinia marina DSM 24838</name>
    <dbReference type="NCBI Taxonomy" id="1123501"/>
    <lineage>
        <taxon>Bacteria</taxon>
        <taxon>Pseudomonadati</taxon>
        <taxon>Pseudomonadota</taxon>
        <taxon>Alphaproteobacteria</taxon>
        <taxon>Rhodobacterales</taxon>
        <taxon>Roseobacteraceae</taxon>
        <taxon>Wenxinia</taxon>
    </lineage>
</organism>
<dbReference type="EMBL" id="AONG01000012">
    <property type="protein sequence ID" value="KIQ68917.1"/>
    <property type="molecule type" value="Genomic_DNA"/>
</dbReference>
<keyword evidence="1" id="KW-0812">Transmembrane</keyword>
<proteinExistence type="predicted"/>
<dbReference type="STRING" id="1123501.Wenmar_02649"/>
<accession>A0A0D0Q964</accession>
<evidence type="ECO:0000313" key="3">
    <source>
        <dbReference type="Proteomes" id="UP000035100"/>
    </source>
</evidence>
<keyword evidence="3" id="KW-1185">Reference proteome</keyword>
<name>A0A0D0Q964_9RHOB</name>
<protein>
    <submittedName>
        <fullName evidence="2">Uncharacterized protein</fullName>
    </submittedName>
</protein>
<gene>
    <name evidence="2" type="ORF">Wenmar_02649</name>
</gene>
<comment type="caution">
    <text evidence="2">The sequence shown here is derived from an EMBL/GenBank/DDBJ whole genome shotgun (WGS) entry which is preliminary data.</text>
</comment>